<dbReference type="GO" id="GO:0005840">
    <property type="term" value="C:ribosome"/>
    <property type="evidence" value="ECO:0007669"/>
    <property type="project" value="UniProtKB-KW"/>
</dbReference>
<dbReference type="InterPro" id="IPR022295">
    <property type="entry name" value="Ribosomal_P1_arc"/>
</dbReference>
<proteinExistence type="inferred from homology"/>
<comment type="function">
    <text evidence="4">Forms part of the ribosomal stalk, playing a central role in the interaction of the ribosome with GTP-bound translation factors.</text>
</comment>
<dbReference type="Pfam" id="PF00428">
    <property type="entry name" value="Ribosomal_60s"/>
    <property type="match status" value="1"/>
</dbReference>
<evidence type="ECO:0000256" key="1">
    <source>
        <dbReference type="ARBA" id="ARBA00005436"/>
    </source>
</evidence>
<dbReference type="Gene3D" id="1.10.10.1410">
    <property type="match status" value="1"/>
</dbReference>
<feature type="region of interest" description="Disordered" evidence="5">
    <location>
        <begin position="59"/>
        <end position="102"/>
    </location>
</feature>
<protein>
    <recommendedName>
        <fullName evidence="4">Large ribosomal subunit protein P1</fullName>
    </recommendedName>
</protein>
<dbReference type="InterPro" id="IPR038716">
    <property type="entry name" value="P1/P2_N_sf"/>
</dbReference>
<dbReference type="EMBL" id="CP104395">
    <property type="protein sequence ID" value="WEL19140.1"/>
    <property type="molecule type" value="Genomic_DNA"/>
</dbReference>
<evidence type="ECO:0000256" key="4">
    <source>
        <dbReference type="HAMAP-Rule" id="MF_01478"/>
    </source>
</evidence>
<evidence type="ECO:0000256" key="5">
    <source>
        <dbReference type="SAM" id="MobiDB-lite"/>
    </source>
</evidence>
<evidence type="ECO:0000256" key="2">
    <source>
        <dbReference type="ARBA" id="ARBA00022980"/>
    </source>
</evidence>
<feature type="compositionally biased region" description="Acidic residues" evidence="5">
    <location>
        <begin position="73"/>
        <end position="102"/>
    </location>
</feature>
<organism evidence="6 7">
    <name type="scientific">Candidatus Nanohalococcus occultus</name>
    <dbReference type="NCBI Taxonomy" id="2978047"/>
    <lineage>
        <taxon>Archaea</taxon>
        <taxon>Candidatus Nanohalarchaeota</taxon>
        <taxon>Candidatus Nanohalarchaeota incertae sedis</taxon>
        <taxon>Candidatus Nanohalococcus</taxon>
    </lineage>
</organism>
<evidence type="ECO:0000313" key="7">
    <source>
        <dbReference type="Proteomes" id="UP001218034"/>
    </source>
</evidence>
<accession>A0ABY8CGH5</accession>
<gene>
    <name evidence="6" type="primary">rpp1a</name>
    <name evidence="4" type="synonym">rpl12</name>
    <name evidence="6" type="ORF">SVXNc_0108</name>
</gene>
<dbReference type="NCBIfam" id="TIGR03685">
    <property type="entry name" value="ribo_P1_arch"/>
    <property type="match status" value="1"/>
</dbReference>
<dbReference type="Proteomes" id="UP001218034">
    <property type="component" value="Chromosome"/>
</dbReference>
<sequence length="102" mass="10614">MELVYAALTLHEAGKEVNEDNLQAIVDAADLEVDETEIKALVAALEDVDIEEAMETAVAAGGAAAGGAADASESADEDDAEEEEEEEEEEDDGAEEGLGDLF</sequence>
<keyword evidence="3 4" id="KW-0687">Ribonucleoprotein</keyword>
<keyword evidence="7" id="KW-1185">Reference proteome</keyword>
<comment type="similarity">
    <text evidence="1 4">Belongs to the eukaryotic ribosomal protein P1/P2 family.</text>
</comment>
<comment type="subunit">
    <text evidence="4">Part of the 50S ribosomal subunit. Homodimer, it forms part of the ribosomal stalk which helps the ribosome interact with GTP-bound translation factors. Forms a heptameric L10(L12)2(L12)2(L12)2 complex, where L10 forms an elongated spine to which the L12 dimers bind in a sequential fashion.</text>
</comment>
<dbReference type="RefSeq" id="WP_347722012.1">
    <property type="nucleotide sequence ID" value="NZ_CP104395.1"/>
</dbReference>
<name>A0ABY8CGH5_9ARCH</name>
<keyword evidence="2 4" id="KW-0689">Ribosomal protein</keyword>
<dbReference type="GeneID" id="98290149"/>
<feature type="compositionally biased region" description="Low complexity" evidence="5">
    <location>
        <begin position="59"/>
        <end position="72"/>
    </location>
</feature>
<evidence type="ECO:0000313" key="6">
    <source>
        <dbReference type="EMBL" id="WEL19140.1"/>
    </source>
</evidence>
<dbReference type="HAMAP" id="MF_01478">
    <property type="entry name" value="Ribosomal_L12_arch"/>
    <property type="match status" value="1"/>
</dbReference>
<dbReference type="InterPro" id="IPR027534">
    <property type="entry name" value="Ribosomal_P1/P2"/>
</dbReference>
<evidence type="ECO:0000256" key="3">
    <source>
        <dbReference type="ARBA" id="ARBA00023274"/>
    </source>
</evidence>
<reference evidence="6 7" key="1">
    <citation type="submission" date="2022-09" db="EMBL/GenBank/DDBJ databases">
        <title>Xylan utilization by haloarchaea-nanohaloarchaea associations.</title>
        <authorList>
            <person name="Yakimov M."/>
        </authorList>
    </citation>
    <scope>NUCLEOTIDE SEQUENCE [LARGE SCALE GENOMIC DNA]</scope>
    <source>
        <strain evidence="6 7">SVXNc</strain>
    </source>
</reference>